<dbReference type="FunCoup" id="C1EDM9">
    <property type="interactions" value="154"/>
</dbReference>
<dbReference type="EMBL" id="CP001330">
    <property type="protein sequence ID" value="ACO66083.1"/>
    <property type="molecule type" value="Genomic_DNA"/>
</dbReference>
<dbReference type="AlphaFoldDB" id="C1EDM9"/>
<dbReference type="PROSITE" id="PS50076">
    <property type="entry name" value="DNAJ_2"/>
    <property type="match status" value="1"/>
</dbReference>
<feature type="domain" description="J" evidence="2">
    <location>
        <begin position="37"/>
        <end position="102"/>
    </location>
</feature>
<dbReference type="OrthoDB" id="445556at2759"/>
<gene>
    <name evidence="3" type="ORF">MICPUN_102961</name>
</gene>
<dbReference type="InterPro" id="IPR001623">
    <property type="entry name" value="DnaJ_domain"/>
</dbReference>
<name>C1EDM9_MICCC</name>
<keyword evidence="4" id="KW-1185">Reference proteome</keyword>
<dbReference type="SUPFAM" id="SSF46565">
    <property type="entry name" value="Chaperone J-domain"/>
    <property type="match status" value="1"/>
</dbReference>
<dbReference type="GeneID" id="8247558"/>
<dbReference type="PANTHER" id="PTHR45286">
    <property type="entry name" value="CHAPERONE DNAJ-DOMAIN SUPERFAMILY PROTEIN"/>
    <property type="match status" value="1"/>
</dbReference>
<sequence length="562" mass="61087">MRWWALAGRQWRTPRAHRLPWRESSSSSFLRDDPGACLYSLLGLDDPKATRAEIKHAFRSRARALHPDAANDDAAVDAFVRVVAAYEILSCSRRRAAYDATRRAGAFTGDASSWGGGRDASSSSSSSSSPRRQSPFDESETFRTYAASIDALVPRWRLRDELHAALAHVIHGGTQLDVAEVESGAAFPRYFEAEERAAKVTATRGVDLMHVVAGRTLLAAVRERVDAEITAGRGEGRRMLEGDVEEPATTTKGELDAFAKEEAEKEEKKEGEEGNDGVDARLELVVGGRIVATATRRRRGGDVTVFDARGPTAENENAENEKKEASLLRADVNNWGGHPRAGTAVAGDGTTSDEDAYASRGARGEAFTISGLRGSFDRATVFDADGAPRHVVVAHATPGVTHLHWFDAITGVCVGRGTRAWVPPSDLWLFAPRSDDHDAGGWYFELPPGAPNRGDEPLPGEREPSRRLEPSRGGGREPPQQRHVFDEFVEDFERGLGFKRRGEGSSEGSSLSERGRRRGAPLPPAAALFTAAFRLLDRERGEDHGVGGAVRRAWAGVFGSRY</sequence>
<feature type="region of interest" description="Disordered" evidence="1">
    <location>
        <begin position="111"/>
        <end position="139"/>
    </location>
</feature>
<feature type="region of interest" description="Disordered" evidence="1">
    <location>
        <begin position="441"/>
        <end position="483"/>
    </location>
</feature>
<evidence type="ECO:0000256" key="1">
    <source>
        <dbReference type="SAM" id="MobiDB-lite"/>
    </source>
</evidence>
<dbReference type="PANTHER" id="PTHR45286:SF1">
    <property type="entry name" value="CHAPERONE DNAJ-DOMAIN SUPERFAMILY PROTEIN"/>
    <property type="match status" value="1"/>
</dbReference>
<evidence type="ECO:0000313" key="4">
    <source>
        <dbReference type="Proteomes" id="UP000002009"/>
    </source>
</evidence>
<organism evidence="3 4">
    <name type="scientific">Micromonas commoda (strain RCC299 / NOUM17 / CCMP2709)</name>
    <name type="common">Picoplanktonic green alga</name>
    <dbReference type="NCBI Taxonomy" id="296587"/>
    <lineage>
        <taxon>Eukaryota</taxon>
        <taxon>Viridiplantae</taxon>
        <taxon>Chlorophyta</taxon>
        <taxon>Mamiellophyceae</taxon>
        <taxon>Mamiellales</taxon>
        <taxon>Mamiellaceae</taxon>
        <taxon>Micromonas</taxon>
    </lineage>
</organism>
<dbReference type="KEGG" id="mis:MICPUN_102961"/>
<dbReference type="STRING" id="296587.C1EDM9"/>
<dbReference type="SMART" id="SM00271">
    <property type="entry name" value="DnaJ"/>
    <property type="match status" value="1"/>
</dbReference>
<feature type="compositionally biased region" description="Basic and acidic residues" evidence="1">
    <location>
        <begin position="453"/>
        <end position="470"/>
    </location>
</feature>
<protein>
    <recommendedName>
        <fullName evidence="2">J domain-containing protein</fullName>
    </recommendedName>
</protein>
<proteinExistence type="predicted"/>
<evidence type="ECO:0000259" key="2">
    <source>
        <dbReference type="PROSITE" id="PS50076"/>
    </source>
</evidence>
<dbReference type="eggNOG" id="KOG0715">
    <property type="taxonomic scope" value="Eukaryota"/>
</dbReference>
<dbReference type="CDD" id="cd06257">
    <property type="entry name" value="DnaJ"/>
    <property type="match status" value="1"/>
</dbReference>
<dbReference type="Pfam" id="PF00226">
    <property type="entry name" value="DnaJ"/>
    <property type="match status" value="1"/>
</dbReference>
<feature type="region of interest" description="Disordered" evidence="1">
    <location>
        <begin position="498"/>
        <end position="523"/>
    </location>
</feature>
<dbReference type="Proteomes" id="UP000002009">
    <property type="component" value="Chromosome 11"/>
</dbReference>
<dbReference type="RefSeq" id="XP_002504825.1">
    <property type="nucleotide sequence ID" value="XM_002504779.1"/>
</dbReference>
<evidence type="ECO:0000313" key="3">
    <source>
        <dbReference type="EMBL" id="ACO66083.1"/>
    </source>
</evidence>
<dbReference type="Gene3D" id="1.10.287.110">
    <property type="entry name" value="DnaJ domain"/>
    <property type="match status" value="1"/>
</dbReference>
<feature type="compositionally biased region" description="Low complexity" evidence="1">
    <location>
        <begin position="119"/>
        <end position="133"/>
    </location>
</feature>
<dbReference type="InterPro" id="IPR036869">
    <property type="entry name" value="J_dom_sf"/>
</dbReference>
<reference evidence="3 4" key="1">
    <citation type="journal article" date="2009" name="Science">
        <title>Green evolution and dynamic adaptations revealed by genomes of the marine picoeukaryotes Micromonas.</title>
        <authorList>
            <person name="Worden A.Z."/>
            <person name="Lee J.H."/>
            <person name="Mock T."/>
            <person name="Rouze P."/>
            <person name="Simmons M.P."/>
            <person name="Aerts A.L."/>
            <person name="Allen A.E."/>
            <person name="Cuvelier M.L."/>
            <person name="Derelle E."/>
            <person name="Everett M.V."/>
            <person name="Foulon E."/>
            <person name="Grimwood J."/>
            <person name="Gundlach H."/>
            <person name="Henrissat B."/>
            <person name="Napoli C."/>
            <person name="McDonald S.M."/>
            <person name="Parker M.S."/>
            <person name="Rombauts S."/>
            <person name="Salamov A."/>
            <person name="Von Dassow P."/>
            <person name="Badger J.H."/>
            <person name="Coutinho P.M."/>
            <person name="Demir E."/>
            <person name="Dubchak I."/>
            <person name="Gentemann C."/>
            <person name="Eikrem W."/>
            <person name="Gready J.E."/>
            <person name="John U."/>
            <person name="Lanier W."/>
            <person name="Lindquist E.A."/>
            <person name="Lucas S."/>
            <person name="Mayer K.F."/>
            <person name="Moreau H."/>
            <person name="Not F."/>
            <person name="Otillar R."/>
            <person name="Panaud O."/>
            <person name="Pangilinan J."/>
            <person name="Paulsen I."/>
            <person name="Piegu B."/>
            <person name="Poliakov A."/>
            <person name="Robbens S."/>
            <person name="Schmutz J."/>
            <person name="Toulza E."/>
            <person name="Wyss T."/>
            <person name="Zelensky A."/>
            <person name="Zhou K."/>
            <person name="Armbrust E.V."/>
            <person name="Bhattacharya D."/>
            <person name="Goodenough U.W."/>
            <person name="Van de Peer Y."/>
            <person name="Grigoriev I.V."/>
        </authorList>
    </citation>
    <scope>NUCLEOTIDE SEQUENCE [LARGE SCALE GENOMIC DNA]</scope>
    <source>
        <strain evidence="4">RCC299 / NOUM17</strain>
    </source>
</reference>
<accession>C1EDM9</accession>
<dbReference type="InParanoid" id="C1EDM9"/>